<evidence type="ECO:0000313" key="4">
    <source>
        <dbReference type="Proteomes" id="UP000663891"/>
    </source>
</evidence>
<accession>A0A815QZ32</accession>
<dbReference type="Proteomes" id="UP000663891">
    <property type="component" value="Unassembled WGS sequence"/>
</dbReference>
<keyword evidence="1" id="KW-1133">Transmembrane helix</keyword>
<protein>
    <submittedName>
        <fullName evidence="2">Uncharacterized protein</fullName>
    </submittedName>
</protein>
<name>A0A815QZ32_9BILA</name>
<dbReference type="AlphaFoldDB" id="A0A815QZ32"/>
<keyword evidence="1" id="KW-0472">Membrane</keyword>
<reference evidence="2" key="1">
    <citation type="submission" date="2021-02" db="EMBL/GenBank/DDBJ databases">
        <authorList>
            <person name="Nowell W R."/>
        </authorList>
    </citation>
    <scope>NUCLEOTIDE SEQUENCE</scope>
</reference>
<evidence type="ECO:0000313" key="3">
    <source>
        <dbReference type="EMBL" id="CAF3839050.1"/>
    </source>
</evidence>
<evidence type="ECO:0000256" key="1">
    <source>
        <dbReference type="SAM" id="Phobius"/>
    </source>
</evidence>
<keyword evidence="1" id="KW-0812">Transmembrane</keyword>
<feature type="transmembrane region" description="Helical" evidence="1">
    <location>
        <begin position="12"/>
        <end position="29"/>
    </location>
</feature>
<sequence>MSASSCSTACKLFMVVIPFIFVFICIWFGKSDYRTLVLNSIISTATNTKDFELSVQTFRQRKCTVSPTIRSNVSCKQVITDFRPYLVIPIHRGHFGDASRFFQTFIANVVDLERIDIQVILSDDQEARDFMARLQQDNVLFEKINIHFWSFPRLLQSFGIKLYQDWGVFSHKLPYLSLKKLAALYVSKQWQYALILDCEVVIRKKTNFTEVFLDFFISPYMFYENATIHRWMTDGSRTAVRIPDSVLPSRDTFVGQYHGWFLERSIFDKFMDHVLYNSTDLLRWAHSVPHFSNEHMYSYWLLWNRNGMASHYTFIDIPELLKTFLSAELMKRFYPAWNTRHAPQGTFECIYCWATPEIVDLLNPFFMAYKLTFYDYHADHSNKVGDCTLIRLLNTVPTMGIQVTSQWDAKGTWDQLDCSKVYRGTS</sequence>
<dbReference type="Proteomes" id="UP000663881">
    <property type="component" value="Unassembled WGS sequence"/>
</dbReference>
<dbReference type="EMBL" id="CAJNON010001535">
    <property type="protein sequence ID" value="CAF1469782.1"/>
    <property type="molecule type" value="Genomic_DNA"/>
</dbReference>
<gene>
    <name evidence="3" type="ORF">OKA104_LOCUS20780</name>
    <name evidence="2" type="ORF">VCS650_LOCUS40544</name>
</gene>
<dbReference type="OrthoDB" id="10074025at2759"/>
<organism evidence="2 4">
    <name type="scientific">Adineta steineri</name>
    <dbReference type="NCBI Taxonomy" id="433720"/>
    <lineage>
        <taxon>Eukaryota</taxon>
        <taxon>Metazoa</taxon>
        <taxon>Spiralia</taxon>
        <taxon>Gnathifera</taxon>
        <taxon>Rotifera</taxon>
        <taxon>Eurotatoria</taxon>
        <taxon>Bdelloidea</taxon>
        <taxon>Adinetida</taxon>
        <taxon>Adinetidae</taxon>
        <taxon>Adineta</taxon>
    </lineage>
</organism>
<proteinExistence type="predicted"/>
<evidence type="ECO:0000313" key="2">
    <source>
        <dbReference type="EMBL" id="CAF1469782.1"/>
    </source>
</evidence>
<dbReference type="EMBL" id="CAJOAY010001407">
    <property type="protein sequence ID" value="CAF3839050.1"/>
    <property type="molecule type" value="Genomic_DNA"/>
</dbReference>
<comment type="caution">
    <text evidence="2">The sequence shown here is derived from an EMBL/GenBank/DDBJ whole genome shotgun (WGS) entry which is preliminary data.</text>
</comment>